<dbReference type="EMBL" id="BJYT01000012">
    <property type="protein sequence ID" value="GEO10699.1"/>
    <property type="molecule type" value="Genomic_DNA"/>
</dbReference>
<name>A0A512BFF2_9BACT</name>
<dbReference type="AlphaFoldDB" id="A0A512BFF2"/>
<comment type="caution">
    <text evidence="1">The sequence shown here is derived from an EMBL/GenBank/DDBJ whole genome shotgun (WGS) entry which is preliminary data.</text>
</comment>
<keyword evidence="2" id="KW-1185">Reference proteome</keyword>
<dbReference type="Proteomes" id="UP000321513">
    <property type="component" value="Unassembled WGS sequence"/>
</dbReference>
<reference evidence="1 2" key="1">
    <citation type="submission" date="2019-07" db="EMBL/GenBank/DDBJ databases">
        <title>Whole genome shotgun sequence of Segetibacter aerophilus NBRC 106135.</title>
        <authorList>
            <person name="Hosoyama A."/>
            <person name="Uohara A."/>
            <person name="Ohji S."/>
            <person name="Ichikawa N."/>
        </authorList>
    </citation>
    <scope>NUCLEOTIDE SEQUENCE [LARGE SCALE GENOMIC DNA]</scope>
    <source>
        <strain evidence="1 2">NBRC 106135</strain>
    </source>
</reference>
<evidence type="ECO:0000313" key="1">
    <source>
        <dbReference type="EMBL" id="GEO10699.1"/>
    </source>
</evidence>
<gene>
    <name evidence="1" type="ORF">SAE01_31950</name>
</gene>
<protein>
    <submittedName>
        <fullName evidence="1">Uncharacterized protein</fullName>
    </submittedName>
</protein>
<organism evidence="1 2">
    <name type="scientific">Segetibacter aerophilus</name>
    <dbReference type="NCBI Taxonomy" id="670293"/>
    <lineage>
        <taxon>Bacteria</taxon>
        <taxon>Pseudomonadati</taxon>
        <taxon>Bacteroidota</taxon>
        <taxon>Chitinophagia</taxon>
        <taxon>Chitinophagales</taxon>
        <taxon>Chitinophagaceae</taxon>
        <taxon>Segetibacter</taxon>
    </lineage>
</organism>
<evidence type="ECO:0000313" key="2">
    <source>
        <dbReference type="Proteomes" id="UP000321513"/>
    </source>
</evidence>
<sequence length="57" mass="6698">MLTIIAHIVKIYANTPPPQTPHIALKHFLFDNEKLKKFKRAEKKLKIKRTPTPICFE</sequence>
<proteinExistence type="predicted"/>
<accession>A0A512BFF2</accession>